<evidence type="ECO:0000313" key="4">
    <source>
        <dbReference type="Proteomes" id="UP000053317"/>
    </source>
</evidence>
<feature type="signal peptide" evidence="2">
    <location>
        <begin position="1"/>
        <end position="19"/>
    </location>
</feature>
<gene>
    <name evidence="3" type="ORF">UCRPC4_g01894</name>
</gene>
<proteinExistence type="predicted"/>
<feature type="chain" id="PRO_5002544741" evidence="2">
    <location>
        <begin position="20"/>
        <end position="198"/>
    </location>
</feature>
<comment type="caution">
    <text evidence="3">The sequence shown here is derived from an EMBL/GenBank/DDBJ whole genome shotgun (WGS) entry which is preliminary data.</text>
</comment>
<keyword evidence="4" id="KW-1185">Reference proteome</keyword>
<keyword evidence="2" id="KW-0732">Signal</keyword>
<reference evidence="3 4" key="2">
    <citation type="submission" date="2015-05" db="EMBL/GenBank/DDBJ databases">
        <authorList>
            <person name="Morales-Cruz A."/>
            <person name="Amrine K.C."/>
            <person name="Cantu D."/>
        </authorList>
    </citation>
    <scope>NUCLEOTIDE SEQUENCE [LARGE SCALE GENOMIC DNA]</scope>
    <source>
        <strain evidence="3">UCRPC4</strain>
    </source>
</reference>
<dbReference type="EMBL" id="LCWF01000044">
    <property type="protein sequence ID" value="KKY25333.1"/>
    <property type="molecule type" value="Genomic_DNA"/>
</dbReference>
<feature type="compositionally biased region" description="Polar residues" evidence="1">
    <location>
        <begin position="83"/>
        <end position="93"/>
    </location>
</feature>
<dbReference type="Proteomes" id="UP000053317">
    <property type="component" value="Unassembled WGS sequence"/>
</dbReference>
<organism evidence="3 4">
    <name type="scientific">Phaeomoniella chlamydospora</name>
    <name type="common">Phaeoacremonium chlamydosporum</name>
    <dbReference type="NCBI Taxonomy" id="158046"/>
    <lineage>
        <taxon>Eukaryota</taxon>
        <taxon>Fungi</taxon>
        <taxon>Dikarya</taxon>
        <taxon>Ascomycota</taxon>
        <taxon>Pezizomycotina</taxon>
        <taxon>Eurotiomycetes</taxon>
        <taxon>Chaetothyriomycetidae</taxon>
        <taxon>Phaeomoniellales</taxon>
        <taxon>Phaeomoniellaceae</taxon>
        <taxon>Phaeomoniella</taxon>
    </lineage>
</organism>
<feature type="compositionally biased region" description="Gly residues" evidence="1">
    <location>
        <begin position="182"/>
        <end position="192"/>
    </location>
</feature>
<evidence type="ECO:0000256" key="2">
    <source>
        <dbReference type="SAM" id="SignalP"/>
    </source>
</evidence>
<feature type="compositionally biased region" description="Polar residues" evidence="1">
    <location>
        <begin position="156"/>
        <end position="166"/>
    </location>
</feature>
<evidence type="ECO:0000313" key="3">
    <source>
        <dbReference type="EMBL" id="KKY25333.1"/>
    </source>
</evidence>
<feature type="compositionally biased region" description="Basic and acidic residues" evidence="1">
    <location>
        <begin position="95"/>
        <end position="108"/>
    </location>
</feature>
<feature type="compositionally biased region" description="Basic and acidic residues" evidence="1">
    <location>
        <begin position="59"/>
        <end position="82"/>
    </location>
</feature>
<feature type="region of interest" description="Disordered" evidence="1">
    <location>
        <begin position="150"/>
        <end position="198"/>
    </location>
</feature>
<feature type="compositionally biased region" description="Polar residues" evidence="1">
    <location>
        <begin position="41"/>
        <end position="52"/>
    </location>
</feature>
<sequence length="198" mass="20845">MRTAPILTVLSLLALTSYASPIPPEASLDLSARDISLRDTNTVNSNASSGSGNPHHGKLLPDKRSSEPVDLNERKISLRDTEIVQSNASSGSGNPHHDTLDPDRKRADLTNANTAGSGSGLPPPRRGEDVSTASRSILKRLITRYLGARDDRIGNPSRSVSSTTTNLRREEFVRSANDTGSPFGGGGSGSSGSGNPHH</sequence>
<evidence type="ECO:0000256" key="1">
    <source>
        <dbReference type="SAM" id="MobiDB-lite"/>
    </source>
</evidence>
<dbReference type="AlphaFoldDB" id="A0A0G2GPS0"/>
<protein>
    <submittedName>
        <fullName evidence="3">Uncharacterized protein</fullName>
    </submittedName>
</protein>
<name>A0A0G2GPS0_PHACM</name>
<feature type="region of interest" description="Disordered" evidence="1">
    <location>
        <begin position="41"/>
        <end position="132"/>
    </location>
</feature>
<accession>A0A0G2GPS0</accession>
<reference evidence="3 4" key="1">
    <citation type="submission" date="2015-05" db="EMBL/GenBank/DDBJ databases">
        <title>Distinctive expansion of gene families associated with plant cell wall degradation and secondary metabolism in the genomes of grapevine trunk pathogens.</title>
        <authorList>
            <person name="Lawrence D.P."/>
            <person name="Travadon R."/>
            <person name="Rolshausen P.E."/>
            <person name="Baumgartner K."/>
        </authorList>
    </citation>
    <scope>NUCLEOTIDE SEQUENCE [LARGE SCALE GENOMIC DNA]</scope>
    <source>
        <strain evidence="3">UCRPC4</strain>
    </source>
</reference>